<dbReference type="PANTHER" id="PTHR24321">
    <property type="entry name" value="DEHYDROGENASES, SHORT CHAIN"/>
    <property type="match status" value="1"/>
</dbReference>
<gene>
    <name evidence="3" type="ORF">PAI11_29080</name>
</gene>
<dbReference type="PRINTS" id="PR00081">
    <property type="entry name" value="GDHRDH"/>
</dbReference>
<dbReference type="CDD" id="cd05233">
    <property type="entry name" value="SDR_c"/>
    <property type="match status" value="1"/>
</dbReference>
<organism evidence="3 4">
    <name type="scientific">Patulibacter medicamentivorans</name>
    <dbReference type="NCBI Taxonomy" id="1097667"/>
    <lineage>
        <taxon>Bacteria</taxon>
        <taxon>Bacillati</taxon>
        <taxon>Actinomycetota</taxon>
        <taxon>Thermoleophilia</taxon>
        <taxon>Solirubrobacterales</taxon>
        <taxon>Patulibacteraceae</taxon>
        <taxon>Patulibacter</taxon>
    </lineage>
</organism>
<name>H0E7V3_9ACTN</name>
<comment type="caution">
    <text evidence="3">The sequence shown here is derived from an EMBL/GenBank/DDBJ whole genome shotgun (WGS) entry which is preliminary data.</text>
</comment>
<dbReference type="InterPro" id="IPR020904">
    <property type="entry name" value="Sc_DH/Rdtase_CS"/>
</dbReference>
<accession>H0E7V3</accession>
<dbReference type="EMBL" id="AGUD01000233">
    <property type="protein sequence ID" value="EHN10243.1"/>
    <property type="molecule type" value="Genomic_DNA"/>
</dbReference>
<dbReference type="SUPFAM" id="SSF51735">
    <property type="entry name" value="NAD(P)-binding Rossmann-fold domains"/>
    <property type="match status" value="1"/>
</dbReference>
<dbReference type="PANTHER" id="PTHR24321:SF14">
    <property type="entry name" value="SHORT-CHAIN TYPE DEHYDROGENASE_REDUCTASE BLR2146-RELATED"/>
    <property type="match status" value="1"/>
</dbReference>
<evidence type="ECO:0000256" key="1">
    <source>
        <dbReference type="ARBA" id="ARBA00006484"/>
    </source>
</evidence>
<evidence type="ECO:0000313" key="4">
    <source>
        <dbReference type="Proteomes" id="UP000005143"/>
    </source>
</evidence>
<dbReference type="PRINTS" id="PR00080">
    <property type="entry name" value="SDRFAMILY"/>
</dbReference>
<dbReference type="FunFam" id="3.40.50.720:FF:000084">
    <property type="entry name" value="Short-chain dehydrogenase reductase"/>
    <property type="match status" value="1"/>
</dbReference>
<dbReference type="InterPro" id="IPR036291">
    <property type="entry name" value="NAD(P)-bd_dom_sf"/>
</dbReference>
<sequence>MTVRRAIVTGGASGIGAGTAERLASAGTAGVVLDREPAPTLPAGWTATAVDVTDAVALGQAIDDAVGALGGLDLLVAAAGVVPPWQPTGELDLADYDRTMAVNARGVVVAIEHAAPALAAGSGAIVVVGSLNSWRGDPNLTAYAASKHAVLGVVRSAALSLGPRGIRVNAVAPGPVATAALRRRLDQRAAAGGPAPDEALSGLAAGTALGRIATIDDVVDAIEFLGGPRSAAITGHLLPVDGGIA</sequence>
<keyword evidence="4" id="KW-1185">Reference proteome</keyword>
<dbReference type="Gene3D" id="3.40.50.720">
    <property type="entry name" value="NAD(P)-binding Rossmann-like Domain"/>
    <property type="match status" value="1"/>
</dbReference>
<keyword evidence="2 3" id="KW-0560">Oxidoreductase</keyword>
<evidence type="ECO:0000256" key="2">
    <source>
        <dbReference type="ARBA" id="ARBA00023002"/>
    </source>
</evidence>
<dbReference type="GO" id="GO:0004316">
    <property type="term" value="F:3-oxoacyl-[acyl-carrier-protein] reductase (NADPH) activity"/>
    <property type="evidence" value="ECO:0007669"/>
    <property type="project" value="UniProtKB-EC"/>
</dbReference>
<proteinExistence type="inferred from homology"/>
<dbReference type="OrthoDB" id="517007at2"/>
<reference evidence="3 4" key="1">
    <citation type="journal article" date="2013" name="Biodegradation">
        <title>Quantitative proteomic analysis of ibuprofen-degrading Patulibacter sp. strain I11.</title>
        <authorList>
            <person name="Almeida B."/>
            <person name="Kjeldal H."/>
            <person name="Lolas I."/>
            <person name="Knudsen A.D."/>
            <person name="Carvalho G."/>
            <person name="Nielsen K.L."/>
            <person name="Barreto Crespo M.T."/>
            <person name="Stensballe A."/>
            <person name="Nielsen J.L."/>
        </authorList>
    </citation>
    <scope>NUCLEOTIDE SEQUENCE [LARGE SCALE GENOMIC DNA]</scope>
    <source>
        <strain evidence="3 4">I11</strain>
    </source>
</reference>
<dbReference type="InterPro" id="IPR002347">
    <property type="entry name" value="SDR_fam"/>
</dbReference>
<comment type="similarity">
    <text evidence="1">Belongs to the short-chain dehydrogenases/reductases (SDR) family.</text>
</comment>
<dbReference type="AlphaFoldDB" id="H0E7V3"/>
<dbReference type="PROSITE" id="PS00061">
    <property type="entry name" value="ADH_SHORT"/>
    <property type="match status" value="1"/>
</dbReference>
<dbReference type="EC" id="1.1.1.100" evidence="3"/>
<dbReference type="RefSeq" id="WP_007576459.1">
    <property type="nucleotide sequence ID" value="NZ_AGUD01000233.1"/>
</dbReference>
<dbReference type="Pfam" id="PF13561">
    <property type="entry name" value="adh_short_C2"/>
    <property type="match status" value="1"/>
</dbReference>
<evidence type="ECO:0000313" key="3">
    <source>
        <dbReference type="EMBL" id="EHN10243.1"/>
    </source>
</evidence>
<protein>
    <submittedName>
        <fullName evidence="3">3-oxoacyl-[acyl-carrier protein] reductase</fullName>
        <ecNumber evidence="3">1.1.1.100</ecNumber>
    </submittedName>
</protein>
<dbReference type="Proteomes" id="UP000005143">
    <property type="component" value="Unassembled WGS sequence"/>
</dbReference>